<dbReference type="EMBL" id="JACSDZ010000014">
    <property type="protein sequence ID" value="KAF7387200.1"/>
    <property type="molecule type" value="Genomic_DNA"/>
</dbReference>
<organism evidence="1 2">
    <name type="scientific">Vespula germanica</name>
    <name type="common">German yellow jacket</name>
    <name type="synonym">Paravespula germanica</name>
    <dbReference type="NCBI Taxonomy" id="30212"/>
    <lineage>
        <taxon>Eukaryota</taxon>
        <taxon>Metazoa</taxon>
        <taxon>Ecdysozoa</taxon>
        <taxon>Arthropoda</taxon>
        <taxon>Hexapoda</taxon>
        <taxon>Insecta</taxon>
        <taxon>Pterygota</taxon>
        <taxon>Neoptera</taxon>
        <taxon>Endopterygota</taxon>
        <taxon>Hymenoptera</taxon>
        <taxon>Apocrita</taxon>
        <taxon>Aculeata</taxon>
        <taxon>Vespoidea</taxon>
        <taxon>Vespidae</taxon>
        <taxon>Vespinae</taxon>
        <taxon>Vespula</taxon>
    </lineage>
</organism>
<evidence type="ECO:0000313" key="2">
    <source>
        <dbReference type="Proteomes" id="UP000617340"/>
    </source>
</evidence>
<protein>
    <submittedName>
        <fullName evidence="1">Uncharacterized protein</fullName>
    </submittedName>
</protein>
<proteinExistence type="predicted"/>
<evidence type="ECO:0000313" key="1">
    <source>
        <dbReference type="EMBL" id="KAF7387200.1"/>
    </source>
</evidence>
<dbReference type="Proteomes" id="UP000617340">
    <property type="component" value="Unassembled WGS sequence"/>
</dbReference>
<name>A0A834MWL4_VESGE</name>
<keyword evidence="2" id="KW-1185">Reference proteome</keyword>
<gene>
    <name evidence="1" type="ORF">HZH68_012877</name>
</gene>
<accession>A0A834MWL4</accession>
<comment type="caution">
    <text evidence="1">The sequence shown here is derived from an EMBL/GenBank/DDBJ whole genome shotgun (WGS) entry which is preliminary data.</text>
</comment>
<reference evidence="1" key="1">
    <citation type="journal article" date="2020" name="G3 (Bethesda)">
        <title>High-Quality Assemblies for Three Invasive Social Wasps from the &lt;i&gt;Vespula&lt;/i&gt; Genus.</title>
        <authorList>
            <person name="Harrop T.W.R."/>
            <person name="Guhlin J."/>
            <person name="McLaughlin G.M."/>
            <person name="Permina E."/>
            <person name="Stockwell P."/>
            <person name="Gilligan J."/>
            <person name="Le Lec M.F."/>
            <person name="Gruber M.A.M."/>
            <person name="Quinn O."/>
            <person name="Lovegrove M."/>
            <person name="Duncan E.J."/>
            <person name="Remnant E.J."/>
            <person name="Van Eeckhoven J."/>
            <person name="Graham B."/>
            <person name="Knapp R.A."/>
            <person name="Langford K.W."/>
            <person name="Kronenberg Z."/>
            <person name="Press M.O."/>
            <person name="Eacker S.M."/>
            <person name="Wilson-Rankin E.E."/>
            <person name="Purcell J."/>
            <person name="Lester P.J."/>
            <person name="Dearden P.K."/>
        </authorList>
    </citation>
    <scope>NUCLEOTIDE SEQUENCE</scope>
    <source>
        <strain evidence="1">Linc-1</strain>
    </source>
</reference>
<sequence>MLAREWIAVKGIGERQTMHLRGTATLCRQSHALWVSSKAFRVCRDMERSEANRLDSLVPLWTLLGTVWPLAACLPNPPILCAQLVLHASIWTTSEEDIR</sequence>
<dbReference type="AlphaFoldDB" id="A0A834MWL4"/>